<dbReference type="InterPro" id="IPR001789">
    <property type="entry name" value="Sig_transdc_resp-reg_receiver"/>
</dbReference>
<feature type="domain" description="Response regulatory" evidence="5">
    <location>
        <begin position="11"/>
        <end position="127"/>
    </location>
</feature>
<dbReference type="SMART" id="SM00448">
    <property type="entry name" value="REC"/>
    <property type="match status" value="2"/>
</dbReference>
<dbReference type="InterPro" id="IPR011006">
    <property type="entry name" value="CheY-like_superfamily"/>
</dbReference>
<keyword evidence="8" id="KW-1185">Reference proteome</keyword>
<dbReference type="SMART" id="SM00267">
    <property type="entry name" value="GGDEF"/>
    <property type="match status" value="1"/>
</dbReference>
<dbReference type="GO" id="GO:0052621">
    <property type="term" value="F:diguanylate cyclase activity"/>
    <property type="evidence" value="ECO:0007669"/>
    <property type="project" value="UniProtKB-EC"/>
</dbReference>
<accession>A0A839INT0</accession>
<proteinExistence type="predicted"/>
<evidence type="ECO:0000256" key="2">
    <source>
        <dbReference type="ARBA" id="ARBA00012528"/>
    </source>
</evidence>
<dbReference type="NCBIfam" id="TIGR00254">
    <property type="entry name" value="GGDEF"/>
    <property type="match status" value="1"/>
</dbReference>
<name>A0A839INT0_9GAMM</name>
<feature type="domain" description="Response regulatory" evidence="5">
    <location>
        <begin position="134"/>
        <end position="251"/>
    </location>
</feature>
<evidence type="ECO:0000313" key="8">
    <source>
        <dbReference type="Proteomes" id="UP000565262"/>
    </source>
</evidence>
<dbReference type="CDD" id="cd01949">
    <property type="entry name" value="GGDEF"/>
    <property type="match status" value="1"/>
</dbReference>
<dbReference type="InterPro" id="IPR029787">
    <property type="entry name" value="Nucleotide_cyclase"/>
</dbReference>
<evidence type="ECO:0000313" key="7">
    <source>
        <dbReference type="EMBL" id="MBB1486551.1"/>
    </source>
</evidence>
<dbReference type="GO" id="GO:1902201">
    <property type="term" value="P:negative regulation of bacterial-type flagellum-dependent cell motility"/>
    <property type="evidence" value="ECO:0007669"/>
    <property type="project" value="TreeGrafter"/>
</dbReference>
<feature type="modified residue" description="4-aspartylphosphate" evidence="4">
    <location>
        <position position="184"/>
    </location>
</feature>
<dbReference type="AlphaFoldDB" id="A0A839INT0"/>
<comment type="caution">
    <text evidence="7">The sequence shown here is derived from an EMBL/GenBank/DDBJ whole genome shotgun (WGS) entry which is preliminary data.</text>
</comment>
<evidence type="ECO:0000259" key="6">
    <source>
        <dbReference type="PROSITE" id="PS50887"/>
    </source>
</evidence>
<dbReference type="GO" id="GO:0043709">
    <property type="term" value="P:cell adhesion involved in single-species biofilm formation"/>
    <property type="evidence" value="ECO:0007669"/>
    <property type="project" value="TreeGrafter"/>
</dbReference>
<dbReference type="SUPFAM" id="SSF55073">
    <property type="entry name" value="Nucleotide cyclase"/>
    <property type="match status" value="1"/>
</dbReference>
<feature type="domain" description="GGDEF" evidence="6">
    <location>
        <begin position="294"/>
        <end position="423"/>
    </location>
</feature>
<dbReference type="SUPFAM" id="SSF52172">
    <property type="entry name" value="CheY-like"/>
    <property type="match status" value="2"/>
</dbReference>
<dbReference type="InterPro" id="IPR050469">
    <property type="entry name" value="Diguanylate_Cyclase"/>
</dbReference>
<dbReference type="PANTHER" id="PTHR45138:SF9">
    <property type="entry name" value="DIGUANYLATE CYCLASE DGCM-RELATED"/>
    <property type="match status" value="1"/>
</dbReference>
<dbReference type="EC" id="2.7.7.65" evidence="2"/>
<evidence type="ECO:0000256" key="3">
    <source>
        <dbReference type="ARBA" id="ARBA00034247"/>
    </source>
</evidence>
<dbReference type="FunFam" id="3.30.70.270:FF:000001">
    <property type="entry name" value="Diguanylate cyclase domain protein"/>
    <property type="match status" value="1"/>
</dbReference>
<dbReference type="GO" id="GO:0005886">
    <property type="term" value="C:plasma membrane"/>
    <property type="evidence" value="ECO:0007669"/>
    <property type="project" value="TreeGrafter"/>
</dbReference>
<evidence type="ECO:0000259" key="5">
    <source>
        <dbReference type="PROSITE" id="PS50110"/>
    </source>
</evidence>
<evidence type="ECO:0000256" key="4">
    <source>
        <dbReference type="PROSITE-ProRule" id="PRU00169"/>
    </source>
</evidence>
<comment type="catalytic activity">
    <reaction evidence="3">
        <text>2 GTP = 3',3'-c-di-GMP + 2 diphosphate</text>
        <dbReference type="Rhea" id="RHEA:24898"/>
        <dbReference type="ChEBI" id="CHEBI:33019"/>
        <dbReference type="ChEBI" id="CHEBI:37565"/>
        <dbReference type="ChEBI" id="CHEBI:58805"/>
        <dbReference type="EC" id="2.7.7.65"/>
    </reaction>
</comment>
<dbReference type="PANTHER" id="PTHR45138">
    <property type="entry name" value="REGULATORY COMPONENTS OF SENSORY TRANSDUCTION SYSTEM"/>
    <property type="match status" value="1"/>
</dbReference>
<dbReference type="PROSITE" id="PS50887">
    <property type="entry name" value="GGDEF"/>
    <property type="match status" value="1"/>
</dbReference>
<dbReference type="Gene3D" id="3.40.50.2300">
    <property type="match status" value="2"/>
</dbReference>
<gene>
    <name evidence="7" type="ORF">H4O21_08000</name>
</gene>
<dbReference type="Pfam" id="PF00990">
    <property type="entry name" value="GGDEF"/>
    <property type="match status" value="1"/>
</dbReference>
<comment type="caution">
    <text evidence="4">Lacks conserved residue(s) required for the propagation of feature annotation.</text>
</comment>
<dbReference type="PROSITE" id="PS50110">
    <property type="entry name" value="RESPONSE_REGULATORY"/>
    <property type="match status" value="2"/>
</dbReference>
<sequence>MPRLNRAPRSRILVVDNSMFFRDVLAETLRTQVKALAIDSVKSRQEACQLLQEHKGHYLAVISGLMLEDAAECEMLAIALEEQVPAIALTSSLDAETRQKVMDKDVIDYFFKDQDGLQDVVSLVTRLLRNEQHKILVVDDSPTYCTYLKVLLQRQHYQVISAFTGEEAVDMLSRSNDISLVLLDYQLPGMSGYDVIRRIRKQFTSAQLPVIGVSGQMDQQIPAQILKCGANDFMYKGFTVEEFYSRINNMMDLLISVRELQDAAYKDFLTGLHNRQYFYPHANTLIKQSDEEHISMGLAMMDIDHFKNVNDTYGHNAGDEALKVVADQLKEHIRSEDLLARLGGEEFCVIFSDMTPDQMRQRLETIRQSIENTDIPLSEQNISVTISMGLCIRQSEDLETLMENADQALYQAKASGRNQLVQH</sequence>
<dbReference type="InterPro" id="IPR043128">
    <property type="entry name" value="Rev_trsase/Diguanyl_cyclase"/>
</dbReference>
<reference evidence="7 8" key="1">
    <citation type="submission" date="2020-08" db="EMBL/GenBank/DDBJ databases">
        <title>Oceanospirillum sp. nov. isolated from marine sediment.</title>
        <authorList>
            <person name="Ji X."/>
        </authorList>
    </citation>
    <scope>NUCLEOTIDE SEQUENCE [LARGE SCALE GENOMIC DNA]</scope>
    <source>
        <strain evidence="7 8">D5</strain>
    </source>
</reference>
<dbReference type="RefSeq" id="WP_182808326.1">
    <property type="nucleotide sequence ID" value="NZ_JACJFM010000007.1"/>
</dbReference>
<dbReference type="GO" id="GO:0000160">
    <property type="term" value="P:phosphorelay signal transduction system"/>
    <property type="evidence" value="ECO:0007669"/>
    <property type="project" value="InterPro"/>
</dbReference>
<dbReference type="Gene3D" id="3.30.70.270">
    <property type="match status" value="1"/>
</dbReference>
<dbReference type="Pfam" id="PF00072">
    <property type="entry name" value="Response_reg"/>
    <property type="match status" value="1"/>
</dbReference>
<comment type="cofactor">
    <cofactor evidence="1">
        <name>Mg(2+)</name>
        <dbReference type="ChEBI" id="CHEBI:18420"/>
    </cofactor>
</comment>
<dbReference type="EMBL" id="JACJFM010000007">
    <property type="protein sequence ID" value="MBB1486551.1"/>
    <property type="molecule type" value="Genomic_DNA"/>
</dbReference>
<evidence type="ECO:0000256" key="1">
    <source>
        <dbReference type="ARBA" id="ARBA00001946"/>
    </source>
</evidence>
<organism evidence="7 8">
    <name type="scientific">Oceanospirillum sediminis</name>
    <dbReference type="NCBI Taxonomy" id="2760088"/>
    <lineage>
        <taxon>Bacteria</taxon>
        <taxon>Pseudomonadati</taxon>
        <taxon>Pseudomonadota</taxon>
        <taxon>Gammaproteobacteria</taxon>
        <taxon>Oceanospirillales</taxon>
        <taxon>Oceanospirillaceae</taxon>
        <taxon>Oceanospirillum</taxon>
    </lineage>
</organism>
<protein>
    <recommendedName>
        <fullName evidence="2">diguanylate cyclase</fullName>
        <ecNumber evidence="2">2.7.7.65</ecNumber>
    </recommendedName>
</protein>
<dbReference type="InterPro" id="IPR000160">
    <property type="entry name" value="GGDEF_dom"/>
</dbReference>
<dbReference type="Proteomes" id="UP000565262">
    <property type="component" value="Unassembled WGS sequence"/>
</dbReference>
<keyword evidence="4" id="KW-0597">Phosphoprotein</keyword>